<dbReference type="RefSeq" id="WP_377382245.1">
    <property type="nucleotide sequence ID" value="NZ_JBHSSW010000066.1"/>
</dbReference>
<comment type="similarity">
    <text evidence="11">Belongs to the class I-like SAM-binding methyltransferase superfamily. RNA methyltransferase RlmE family.</text>
</comment>
<feature type="active site" description="Proton acceptor" evidence="11">
    <location>
        <position position="190"/>
    </location>
</feature>
<feature type="domain" description="Ribosomal RNA methyltransferase FtsJ" evidence="13">
    <location>
        <begin position="60"/>
        <end position="233"/>
    </location>
</feature>
<keyword evidence="11" id="KW-0963">Cytoplasm</keyword>
<keyword evidence="4 11" id="KW-0949">S-adenosyl-L-methionine</keyword>
<feature type="binding site" evidence="11">
    <location>
        <position position="126"/>
    </location>
    <ligand>
        <name>S-adenosyl-L-methionine</name>
        <dbReference type="ChEBI" id="CHEBI:59789"/>
    </ligand>
</feature>
<keyword evidence="15" id="KW-1185">Reference proteome</keyword>
<dbReference type="EMBL" id="JBHSSW010000066">
    <property type="protein sequence ID" value="MFC6200183.1"/>
    <property type="molecule type" value="Genomic_DNA"/>
</dbReference>
<comment type="function">
    <text evidence="5 11">Specifically methylates the uridine in position 2552 of 23S rRNA at the 2'-O position of the ribose in the fully assembled 50S ribosomal subunit.</text>
</comment>
<dbReference type="InterPro" id="IPR002877">
    <property type="entry name" value="RNA_MeTrfase_FtsJ_dom"/>
</dbReference>
<evidence type="ECO:0000256" key="9">
    <source>
        <dbReference type="ARBA" id="ARBA00042745"/>
    </source>
</evidence>
<evidence type="ECO:0000256" key="12">
    <source>
        <dbReference type="SAM" id="MobiDB-lite"/>
    </source>
</evidence>
<reference evidence="15" key="1">
    <citation type="journal article" date="2019" name="Int. J. Syst. Evol. Microbiol.">
        <title>The Global Catalogue of Microorganisms (GCM) 10K type strain sequencing project: providing services to taxonomists for standard genome sequencing and annotation.</title>
        <authorList>
            <consortium name="The Broad Institute Genomics Platform"/>
            <consortium name="The Broad Institute Genome Sequencing Center for Infectious Disease"/>
            <person name="Wu L."/>
            <person name="Ma J."/>
        </authorList>
    </citation>
    <scope>NUCLEOTIDE SEQUENCE [LARGE SCALE GENOMIC DNA]</scope>
    <source>
        <strain evidence="15">CGMCC-1.15741</strain>
    </source>
</reference>
<name>A0ABW1SFV2_9PROT</name>
<evidence type="ECO:0000256" key="4">
    <source>
        <dbReference type="ARBA" id="ARBA00022691"/>
    </source>
</evidence>
<accession>A0ABW1SFV2</accession>
<comment type="caution">
    <text evidence="14">The sequence shown here is derived from an EMBL/GenBank/DDBJ whole genome shotgun (WGS) entry which is preliminary data.</text>
</comment>
<evidence type="ECO:0000256" key="11">
    <source>
        <dbReference type="HAMAP-Rule" id="MF_01547"/>
    </source>
</evidence>
<evidence type="ECO:0000313" key="14">
    <source>
        <dbReference type="EMBL" id="MFC6200183.1"/>
    </source>
</evidence>
<dbReference type="EC" id="2.1.1.166" evidence="6 11"/>
<dbReference type="Gene3D" id="3.40.50.150">
    <property type="entry name" value="Vaccinia Virus protein VP39"/>
    <property type="match status" value="1"/>
</dbReference>
<sequence>MTDDGKRRWTGKGIGQGKGTAGRTAKKKVPAYNARTESSKRWIERQMADPYVKKAQAAGFRSRAAFKLLELQDKFKLIAPGDFVVDLGAAPGGWVQVAQQLGAKKVVGIDLLEIEPIPDAVLLKGDVADEAMMTRLLEELGDKPNVVLSDMAANTTGHRQTDHLRTVALVELAIEFAFDTLKPGGTFCSKVFQGGTSAELLATLKHRFQEVKHAKPPASRTHSPEIYVVAKGFKG</sequence>
<feature type="binding site" evidence="11">
    <location>
        <position position="150"/>
    </location>
    <ligand>
        <name>S-adenosyl-L-methionine</name>
        <dbReference type="ChEBI" id="CHEBI:59789"/>
    </ligand>
</feature>
<evidence type="ECO:0000256" key="7">
    <source>
        <dbReference type="ARBA" id="ARBA00041129"/>
    </source>
</evidence>
<evidence type="ECO:0000256" key="10">
    <source>
        <dbReference type="ARBA" id="ARBA00048970"/>
    </source>
</evidence>
<dbReference type="SUPFAM" id="SSF53335">
    <property type="entry name" value="S-adenosyl-L-methionine-dependent methyltransferases"/>
    <property type="match status" value="1"/>
</dbReference>
<feature type="binding site" evidence="11">
    <location>
        <position position="110"/>
    </location>
    <ligand>
        <name>S-adenosyl-L-methionine</name>
        <dbReference type="ChEBI" id="CHEBI:59789"/>
    </ligand>
</feature>
<dbReference type="PANTHER" id="PTHR10920">
    <property type="entry name" value="RIBOSOMAL RNA METHYLTRANSFERASE"/>
    <property type="match status" value="1"/>
</dbReference>
<keyword evidence="2 11" id="KW-0489">Methyltransferase</keyword>
<comment type="catalytic activity">
    <reaction evidence="10 11">
        <text>uridine(2552) in 23S rRNA + S-adenosyl-L-methionine = 2'-O-methyluridine(2552) in 23S rRNA + S-adenosyl-L-homocysteine + H(+)</text>
        <dbReference type="Rhea" id="RHEA:42720"/>
        <dbReference type="Rhea" id="RHEA-COMP:10202"/>
        <dbReference type="Rhea" id="RHEA-COMP:10203"/>
        <dbReference type="ChEBI" id="CHEBI:15378"/>
        <dbReference type="ChEBI" id="CHEBI:57856"/>
        <dbReference type="ChEBI" id="CHEBI:59789"/>
        <dbReference type="ChEBI" id="CHEBI:65315"/>
        <dbReference type="ChEBI" id="CHEBI:74478"/>
        <dbReference type="EC" id="2.1.1.166"/>
    </reaction>
</comment>
<evidence type="ECO:0000259" key="13">
    <source>
        <dbReference type="Pfam" id="PF01728"/>
    </source>
</evidence>
<keyword evidence="3 11" id="KW-0808">Transferase</keyword>
<dbReference type="GO" id="GO:0008168">
    <property type="term" value="F:methyltransferase activity"/>
    <property type="evidence" value="ECO:0007669"/>
    <property type="project" value="UniProtKB-KW"/>
</dbReference>
<evidence type="ECO:0000256" key="8">
    <source>
        <dbReference type="ARBA" id="ARBA00041995"/>
    </source>
</evidence>
<feature type="binding site" evidence="11">
    <location>
        <position position="94"/>
    </location>
    <ligand>
        <name>S-adenosyl-L-methionine</name>
        <dbReference type="ChEBI" id="CHEBI:59789"/>
    </ligand>
</feature>
<gene>
    <name evidence="11" type="primary">rlmE</name>
    <name evidence="11" type="synonym">ftsJ</name>
    <name evidence="11" type="synonym">rrmJ</name>
    <name evidence="14" type="ORF">ACFQDM_19080</name>
</gene>
<organism evidence="14 15">
    <name type="scientific">Ponticaulis profundi</name>
    <dbReference type="NCBI Taxonomy" id="2665222"/>
    <lineage>
        <taxon>Bacteria</taxon>
        <taxon>Pseudomonadati</taxon>
        <taxon>Pseudomonadota</taxon>
        <taxon>Alphaproteobacteria</taxon>
        <taxon>Hyphomonadales</taxon>
        <taxon>Hyphomonadaceae</taxon>
        <taxon>Ponticaulis</taxon>
    </lineage>
</organism>
<comment type="subcellular location">
    <subcellularLocation>
        <location evidence="11">Cytoplasm</location>
    </subcellularLocation>
</comment>
<keyword evidence="1 11" id="KW-0698">rRNA processing</keyword>
<dbReference type="Proteomes" id="UP001596303">
    <property type="component" value="Unassembled WGS sequence"/>
</dbReference>
<evidence type="ECO:0000313" key="15">
    <source>
        <dbReference type="Proteomes" id="UP001596303"/>
    </source>
</evidence>
<evidence type="ECO:0000256" key="6">
    <source>
        <dbReference type="ARBA" id="ARBA00038861"/>
    </source>
</evidence>
<feature type="binding site" evidence="11">
    <location>
        <position position="92"/>
    </location>
    <ligand>
        <name>S-adenosyl-L-methionine</name>
        <dbReference type="ChEBI" id="CHEBI:59789"/>
    </ligand>
</feature>
<dbReference type="PIRSF" id="PIRSF005461">
    <property type="entry name" value="23S_rRNA_mtase"/>
    <property type="match status" value="1"/>
</dbReference>
<dbReference type="InterPro" id="IPR015507">
    <property type="entry name" value="rRNA-MeTfrase_E"/>
</dbReference>
<protein>
    <recommendedName>
        <fullName evidence="7 11">Ribosomal RNA large subunit methyltransferase E</fullName>
        <ecNumber evidence="6 11">2.1.1.166</ecNumber>
    </recommendedName>
    <alternativeName>
        <fullName evidence="9 11">23S rRNA Um2552 methyltransferase</fullName>
    </alternativeName>
    <alternativeName>
        <fullName evidence="8 11">rRNA (uridine-2'-O-)-methyltransferase</fullName>
    </alternativeName>
</protein>
<evidence type="ECO:0000256" key="2">
    <source>
        <dbReference type="ARBA" id="ARBA00022603"/>
    </source>
</evidence>
<dbReference type="InterPro" id="IPR029063">
    <property type="entry name" value="SAM-dependent_MTases_sf"/>
</dbReference>
<dbReference type="PANTHER" id="PTHR10920:SF18">
    <property type="entry name" value="RRNA METHYLTRANSFERASE 2, MITOCHONDRIAL"/>
    <property type="match status" value="1"/>
</dbReference>
<dbReference type="GO" id="GO:0032259">
    <property type="term" value="P:methylation"/>
    <property type="evidence" value="ECO:0007669"/>
    <property type="project" value="UniProtKB-KW"/>
</dbReference>
<dbReference type="Pfam" id="PF01728">
    <property type="entry name" value="FtsJ"/>
    <property type="match status" value="1"/>
</dbReference>
<dbReference type="InterPro" id="IPR050082">
    <property type="entry name" value="RNA_methyltr_RlmE"/>
</dbReference>
<evidence type="ECO:0000256" key="1">
    <source>
        <dbReference type="ARBA" id="ARBA00022552"/>
    </source>
</evidence>
<dbReference type="HAMAP" id="MF_01547">
    <property type="entry name" value="RNA_methyltr_E"/>
    <property type="match status" value="1"/>
</dbReference>
<evidence type="ECO:0000256" key="3">
    <source>
        <dbReference type="ARBA" id="ARBA00022679"/>
    </source>
</evidence>
<feature type="region of interest" description="Disordered" evidence="12">
    <location>
        <begin position="1"/>
        <end position="31"/>
    </location>
</feature>
<evidence type="ECO:0000256" key="5">
    <source>
        <dbReference type="ARBA" id="ARBA00037569"/>
    </source>
</evidence>
<proteinExistence type="inferred from homology"/>